<gene>
    <name evidence="1" type="ORF">CPA56_09115</name>
</gene>
<evidence type="ECO:0000313" key="1">
    <source>
        <dbReference type="EMBL" id="MBA5728126.1"/>
    </source>
</evidence>
<dbReference type="Proteomes" id="UP000765338">
    <property type="component" value="Unassembled WGS sequence"/>
</dbReference>
<sequence length="230" mass="23915">MTDHFASTGKVLSVLYAGEQGVGIDVAGNTTLTAGVISSVASREKNHFSTGSLISRNLENVSRRQLESSGFQVSFGGAGQGDATGWLGQVGQGMAANSMSLLGGGQNHNEKTTSHSAVGDNITISATAVSGDLSRDVAQANRVIDNKFNAQKLQNQMQARTLGTQLVGEIVGTVFQKVQERDDKARAAEGLPPEEAGSAFSPREVARDLIEVGGVVGRLVAGKYFGVSGY</sequence>
<dbReference type="RefSeq" id="WP_182041712.1">
    <property type="nucleotide sequence ID" value="NZ_PDLY01000007.1"/>
</dbReference>
<reference evidence="1 2" key="1">
    <citation type="submission" date="2017-10" db="EMBL/GenBank/DDBJ databases">
        <authorList>
            <person name="Jakob F."/>
        </authorList>
    </citation>
    <scope>NUCLEOTIDE SEQUENCE [LARGE SCALE GENOMIC DNA]</scope>
    <source>
        <strain evidence="1 2">TMW 2.1889</strain>
    </source>
</reference>
<comment type="caution">
    <text evidence="1">The sequence shown here is derived from an EMBL/GenBank/DDBJ whole genome shotgun (WGS) entry which is preliminary data.</text>
</comment>
<protein>
    <submittedName>
        <fullName evidence="1">Uncharacterized protein</fullName>
    </submittedName>
</protein>
<proteinExistence type="predicted"/>
<organism evidence="1 2">
    <name type="scientific">Bombella mellum</name>
    <dbReference type="NCBI Taxonomy" id="2039288"/>
    <lineage>
        <taxon>Bacteria</taxon>
        <taxon>Pseudomonadati</taxon>
        <taxon>Pseudomonadota</taxon>
        <taxon>Alphaproteobacteria</taxon>
        <taxon>Acetobacterales</taxon>
        <taxon>Acetobacteraceae</taxon>
        <taxon>Bombella</taxon>
    </lineage>
</organism>
<keyword evidence="2" id="KW-1185">Reference proteome</keyword>
<accession>A0ABR5ZUY5</accession>
<evidence type="ECO:0000313" key="2">
    <source>
        <dbReference type="Proteomes" id="UP000765338"/>
    </source>
</evidence>
<name>A0ABR5ZUY5_9PROT</name>
<dbReference type="EMBL" id="PDLY01000007">
    <property type="protein sequence ID" value="MBA5728126.1"/>
    <property type="molecule type" value="Genomic_DNA"/>
</dbReference>